<accession>A0ABS2G907</accession>
<dbReference type="InterPro" id="IPR036779">
    <property type="entry name" value="LysM_dom_sf"/>
</dbReference>
<evidence type="ECO:0000259" key="1">
    <source>
        <dbReference type="PROSITE" id="PS51782"/>
    </source>
</evidence>
<reference evidence="2 3" key="1">
    <citation type="journal article" date="2021" name="Sci. Rep.">
        <title>The distribution of antibiotic resistance genes in chicken gut microbiota commensals.</title>
        <authorList>
            <person name="Juricova H."/>
            <person name="Matiasovicova J."/>
            <person name="Kubasova T."/>
            <person name="Cejkova D."/>
            <person name="Rychlik I."/>
        </authorList>
    </citation>
    <scope>NUCLEOTIDE SEQUENCE [LARGE SCALE GENOMIC DNA]</scope>
    <source>
        <strain evidence="2 3">An431b</strain>
    </source>
</reference>
<evidence type="ECO:0000313" key="2">
    <source>
        <dbReference type="EMBL" id="MBM6877092.1"/>
    </source>
</evidence>
<dbReference type="InterPro" id="IPR018392">
    <property type="entry name" value="LysM"/>
</dbReference>
<comment type="caution">
    <text evidence="2">The sequence shown here is derived from an EMBL/GenBank/DDBJ whole genome shotgun (WGS) entry which is preliminary data.</text>
</comment>
<dbReference type="PROSITE" id="PS51782">
    <property type="entry name" value="LYSM"/>
    <property type="match status" value="1"/>
</dbReference>
<dbReference type="RefSeq" id="WP_205133008.1">
    <property type="nucleotide sequence ID" value="NZ_JACSNT010000003.1"/>
</dbReference>
<organism evidence="2 3">
    <name type="scientific">Anaerotignum lactatifermentans</name>
    <dbReference type="NCBI Taxonomy" id="160404"/>
    <lineage>
        <taxon>Bacteria</taxon>
        <taxon>Bacillati</taxon>
        <taxon>Bacillota</taxon>
        <taxon>Clostridia</taxon>
        <taxon>Lachnospirales</taxon>
        <taxon>Anaerotignaceae</taxon>
        <taxon>Anaerotignum</taxon>
    </lineage>
</organism>
<protein>
    <submittedName>
        <fullName evidence="2">LysM peptidoglycan-binding domain-containing protein</fullName>
    </submittedName>
</protein>
<dbReference type="CDD" id="cd00118">
    <property type="entry name" value="LysM"/>
    <property type="match status" value="1"/>
</dbReference>
<gene>
    <name evidence="2" type="ORF">H9X83_02815</name>
</gene>
<dbReference type="Pfam" id="PF01476">
    <property type="entry name" value="LysM"/>
    <property type="match status" value="1"/>
</dbReference>
<evidence type="ECO:0000313" key="3">
    <source>
        <dbReference type="Proteomes" id="UP000729290"/>
    </source>
</evidence>
<dbReference type="Proteomes" id="UP000729290">
    <property type="component" value="Unassembled WGS sequence"/>
</dbReference>
<dbReference type="EMBL" id="JACSNV010000003">
    <property type="protein sequence ID" value="MBM6877092.1"/>
    <property type="molecule type" value="Genomic_DNA"/>
</dbReference>
<proteinExistence type="predicted"/>
<keyword evidence="3" id="KW-1185">Reference proteome</keyword>
<sequence>MYRFYLKQGEKQFLFPVTPARMESKTGSGNKLVSILQMGQMNLLRYPNLREIRFTALFPGRQYHFVQVEDGFHEPSYFWGLLQEFQQAKKPVQFLVFRRLADGSQIFCENLQMALEDLEITEKGGEQGDLWVEILLREYKEAKSVKYEAAQEGDKTILSASGAQREEKETPKTYTVQKGDCLWTIARKNYGSGAKYKEIAAKNGISNPNLIYPGQVLQL</sequence>
<dbReference type="SMART" id="SM00257">
    <property type="entry name" value="LysM"/>
    <property type="match status" value="1"/>
</dbReference>
<dbReference type="PANTHER" id="PTHR34700">
    <property type="entry name" value="POTASSIUM BINDING PROTEIN KBP"/>
    <property type="match status" value="1"/>
</dbReference>
<feature type="domain" description="LysM" evidence="1">
    <location>
        <begin position="172"/>
        <end position="219"/>
    </location>
</feature>
<dbReference type="Gene3D" id="3.10.350.10">
    <property type="entry name" value="LysM domain"/>
    <property type="match status" value="1"/>
</dbReference>
<dbReference type="InterPro" id="IPR052196">
    <property type="entry name" value="Bact_Kbp"/>
</dbReference>
<dbReference type="PANTHER" id="PTHR34700:SF4">
    <property type="entry name" value="PHAGE-LIKE ELEMENT PBSX PROTEIN XKDP"/>
    <property type="match status" value="1"/>
</dbReference>
<dbReference type="SUPFAM" id="SSF54106">
    <property type="entry name" value="LysM domain"/>
    <property type="match status" value="1"/>
</dbReference>
<name>A0ABS2G907_9FIRM</name>